<dbReference type="RefSeq" id="WP_044057525.1">
    <property type="nucleotide sequence ID" value="NZ_CBCSKJ010000002.1"/>
</dbReference>
<dbReference type="InterPro" id="IPR032710">
    <property type="entry name" value="NTF2-like_dom_sf"/>
</dbReference>
<dbReference type="Pfam" id="PF12680">
    <property type="entry name" value="SnoaL_2"/>
    <property type="match status" value="1"/>
</dbReference>
<dbReference type="SUPFAM" id="SSF54427">
    <property type="entry name" value="NTF2-like"/>
    <property type="match status" value="1"/>
</dbReference>
<dbReference type="Gene3D" id="3.10.450.50">
    <property type="match status" value="1"/>
</dbReference>
<evidence type="ECO:0000259" key="1">
    <source>
        <dbReference type="Pfam" id="PF12680"/>
    </source>
</evidence>
<accession>A0A075P0R9</accession>
<dbReference type="GeneID" id="78255718"/>
<gene>
    <name evidence="2" type="ORF">EP13_12480</name>
</gene>
<sequence>MNVIDRFCHIYSDITQISPDDLATIYGRDVVFIDPITTHKGIDDVKRYFENLLGQAQSCKFDISAILPTTDNDAGVTHCVSWTMHLTLKTGNKYINVDGITQLKVVDDIVVYHKDYYDLGEMVYEHIPLLGYFVKKIKTRLAK</sequence>
<keyword evidence="3" id="KW-1185">Reference proteome</keyword>
<name>A0A075P0R9_9ALTE</name>
<dbReference type="eggNOG" id="COG3631">
    <property type="taxonomic scope" value="Bacteria"/>
</dbReference>
<dbReference type="KEGG" id="aal:EP13_12480"/>
<dbReference type="AlphaFoldDB" id="A0A075P0R9"/>
<dbReference type="EMBL" id="CP008849">
    <property type="protein sequence ID" value="AIF99431.1"/>
    <property type="molecule type" value="Genomic_DNA"/>
</dbReference>
<reference evidence="2 3" key="1">
    <citation type="submission" date="2014-06" db="EMBL/GenBank/DDBJ databases">
        <title>Genomes of Alteromonas australica, a world apart.</title>
        <authorList>
            <person name="Gonzaga A."/>
            <person name="Lopez-Perez M."/>
            <person name="Rodriguez-Valera F."/>
        </authorList>
    </citation>
    <scope>NUCLEOTIDE SEQUENCE [LARGE SCALE GENOMIC DNA]</scope>
    <source>
        <strain evidence="2 3">H 17</strain>
    </source>
</reference>
<evidence type="ECO:0000313" key="3">
    <source>
        <dbReference type="Proteomes" id="UP000056090"/>
    </source>
</evidence>
<dbReference type="InterPro" id="IPR037401">
    <property type="entry name" value="SnoaL-like"/>
</dbReference>
<organism evidence="2 3">
    <name type="scientific">Alteromonas australica</name>
    <dbReference type="NCBI Taxonomy" id="589873"/>
    <lineage>
        <taxon>Bacteria</taxon>
        <taxon>Pseudomonadati</taxon>
        <taxon>Pseudomonadota</taxon>
        <taxon>Gammaproteobacteria</taxon>
        <taxon>Alteromonadales</taxon>
        <taxon>Alteromonadaceae</taxon>
        <taxon>Alteromonas/Salinimonas group</taxon>
        <taxon>Alteromonas</taxon>
    </lineage>
</organism>
<feature type="domain" description="SnoaL-like" evidence="1">
    <location>
        <begin position="19"/>
        <end position="113"/>
    </location>
</feature>
<dbReference type="Proteomes" id="UP000056090">
    <property type="component" value="Chromosome"/>
</dbReference>
<evidence type="ECO:0000313" key="2">
    <source>
        <dbReference type="EMBL" id="AIF99431.1"/>
    </source>
</evidence>
<protein>
    <recommendedName>
        <fullName evidence="1">SnoaL-like domain-containing protein</fullName>
    </recommendedName>
</protein>
<proteinExistence type="predicted"/>